<evidence type="ECO:0000313" key="2">
    <source>
        <dbReference type="EMBL" id="CAK0902429.1"/>
    </source>
</evidence>
<evidence type="ECO:0000256" key="1">
    <source>
        <dbReference type="SAM" id="MobiDB-lite"/>
    </source>
</evidence>
<dbReference type="EMBL" id="CAUYUJ010021066">
    <property type="protein sequence ID" value="CAK0902429.1"/>
    <property type="molecule type" value="Genomic_DNA"/>
</dbReference>
<feature type="compositionally biased region" description="Basic and acidic residues" evidence="1">
    <location>
        <begin position="66"/>
        <end position="76"/>
    </location>
</feature>
<name>A0ABN9XR27_9DINO</name>
<evidence type="ECO:0000313" key="3">
    <source>
        <dbReference type="Proteomes" id="UP001189429"/>
    </source>
</evidence>
<feature type="compositionally biased region" description="Acidic residues" evidence="1">
    <location>
        <begin position="94"/>
        <end position="105"/>
    </location>
</feature>
<protein>
    <submittedName>
        <fullName evidence="2">Uncharacterized protein</fullName>
    </submittedName>
</protein>
<sequence>MHRAGPLGAPPAKHTKNTTDPRAGAVPLRRAGFRGGGRPRLTPAPRGAERGGLPWAFERTAPSNSDLERPAARDLRSNSSPRGLERRGRRRREEEEEEEEEEEKDDTTKKVAARPLRAAPPLPATGVLCPGSPHEFRLAKRGGSARRDRGIN</sequence>
<comment type="caution">
    <text evidence="2">The sequence shown here is derived from an EMBL/GenBank/DDBJ whole genome shotgun (WGS) entry which is preliminary data.</text>
</comment>
<keyword evidence="3" id="KW-1185">Reference proteome</keyword>
<gene>
    <name evidence="2" type="ORF">PCOR1329_LOCUS79038</name>
</gene>
<proteinExistence type="predicted"/>
<reference evidence="2" key="1">
    <citation type="submission" date="2023-10" db="EMBL/GenBank/DDBJ databases">
        <authorList>
            <person name="Chen Y."/>
            <person name="Shah S."/>
            <person name="Dougan E. K."/>
            <person name="Thang M."/>
            <person name="Chan C."/>
        </authorList>
    </citation>
    <scope>NUCLEOTIDE SEQUENCE [LARGE SCALE GENOMIC DNA]</scope>
</reference>
<dbReference type="Proteomes" id="UP001189429">
    <property type="component" value="Unassembled WGS sequence"/>
</dbReference>
<accession>A0ABN9XR27</accession>
<feature type="region of interest" description="Disordered" evidence="1">
    <location>
        <begin position="1"/>
        <end position="152"/>
    </location>
</feature>
<organism evidence="2 3">
    <name type="scientific">Prorocentrum cordatum</name>
    <dbReference type="NCBI Taxonomy" id="2364126"/>
    <lineage>
        <taxon>Eukaryota</taxon>
        <taxon>Sar</taxon>
        <taxon>Alveolata</taxon>
        <taxon>Dinophyceae</taxon>
        <taxon>Prorocentrales</taxon>
        <taxon>Prorocentraceae</taxon>
        <taxon>Prorocentrum</taxon>
    </lineage>
</organism>